<evidence type="ECO:0000256" key="1">
    <source>
        <dbReference type="ARBA" id="ARBA00001971"/>
    </source>
</evidence>
<dbReference type="GO" id="GO:0016705">
    <property type="term" value="F:oxidoreductase activity, acting on paired donors, with incorporation or reduction of molecular oxygen"/>
    <property type="evidence" value="ECO:0007669"/>
    <property type="project" value="InterPro"/>
</dbReference>
<evidence type="ECO:0000256" key="9">
    <source>
        <dbReference type="PIRSR" id="PIRSR602401-1"/>
    </source>
</evidence>
<dbReference type="Proteomes" id="UP000053424">
    <property type="component" value="Unassembled WGS sequence"/>
</dbReference>
<dbReference type="InterPro" id="IPR017972">
    <property type="entry name" value="Cyt_P450_CS"/>
</dbReference>
<dbReference type="CDD" id="cd11061">
    <property type="entry name" value="CYP67-like"/>
    <property type="match status" value="1"/>
</dbReference>
<keyword evidence="4 9" id="KW-0349">Heme</keyword>
<evidence type="ECO:0000256" key="8">
    <source>
        <dbReference type="ARBA" id="ARBA00023033"/>
    </source>
</evidence>
<dbReference type="GO" id="GO:0005506">
    <property type="term" value="F:iron ion binding"/>
    <property type="evidence" value="ECO:0007669"/>
    <property type="project" value="InterPro"/>
</dbReference>
<organism evidence="11 12">
    <name type="scientific">Hebeloma cylindrosporum</name>
    <dbReference type="NCBI Taxonomy" id="76867"/>
    <lineage>
        <taxon>Eukaryota</taxon>
        <taxon>Fungi</taxon>
        <taxon>Dikarya</taxon>
        <taxon>Basidiomycota</taxon>
        <taxon>Agaricomycotina</taxon>
        <taxon>Agaricomycetes</taxon>
        <taxon>Agaricomycetidae</taxon>
        <taxon>Agaricales</taxon>
        <taxon>Agaricineae</taxon>
        <taxon>Hymenogastraceae</taxon>
        <taxon>Hebeloma</taxon>
    </lineage>
</organism>
<evidence type="ECO:0008006" key="13">
    <source>
        <dbReference type="Google" id="ProtNLM"/>
    </source>
</evidence>
<dbReference type="PRINTS" id="PR00463">
    <property type="entry name" value="EP450I"/>
</dbReference>
<reference evidence="11 12" key="1">
    <citation type="submission" date="2014-04" db="EMBL/GenBank/DDBJ databases">
        <authorList>
            <consortium name="DOE Joint Genome Institute"/>
            <person name="Kuo A."/>
            <person name="Gay G."/>
            <person name="Dore J."/>
            <person name="Kohler A."/>
            <person name="Nagy L.G."/>
            <person name="Floudas D."/>
            <person name="Copeland A."/>
            <person name="Barry K.W."/>
            <person name="Cichocki N."/>
            <person name="Veneault-Fourrey C."/>
            <person name="LaButti K."/>
            <person name="Lindquist E.A."/>
            <person name="Lipzen A."/>
            <person name="Lundell T."/>
            <person name="Morin E."/>
            <person name="Murat C."/>
            <person name="Sun H."/>
            <person name="Tunlid A."/>
            <person name="Henrissat B."/>
            <person name="Grigoriev I.V."/>
            <person name="Hibbett D.S."/>
            <person name="Martin F."/>
            <person name="Nordberg H.P."/>
            <person name="Cantor M.N."/>
            <person name="Hua S.X."/>
        </authorList>
    </citation>
    <scope>NUCLEOTIDE SEQUENCE [LARGE SCALE GENOMIC DNA]</scope>
    <source>
        <strain evidence="12">h7</strain>
    </source>
</reference>
<name>A0A0C3CSA2_HEBCY</name>
<evidence type="ECO:0000256" key="4">
    <source>
        <dbReference type="ARBA" id="ARBA00022617"/>
    </source>
</evidence>
<keyword evidence="5 9" id="KW-0479">Metal-binding</keyword>
<keyword evidence="8 10" id="KW-0503">Monooxygenase</keyword>
<evidence type="ECO:0000256" key="10">
    <source>
        <dbReference type="RuleBase" id="RU000461"/>
    </source>
</evidence>
<evidence type="ECO:0000313" key="11">
    <source>
        <dbReference type="EMBL" id="KIM46761.1"/>
    </source>
</evidence>
<dbReference type="EMBL" id="KN831770">
    <property type="protein sequence ID" value="KIM46761.1"/>
    <property type="molecule type" value="Genomic_DNA"/>
</dbReference>
<comment type="cofactor">
    <cofactor evidence="1 9">
        <name>heme</name>
        <dbReference type="ChEBI" id="CHEBI:30413"/>
    </cofactor>
</comment>
<dbReference type="STRING" id="686832.A0A0C3CSA2"/>
<dbReference type="PANTHER" id="PTHR24305">
    <property type="entry name" value="CYTOCHROME P450"/>
    <property type="match status" value="1"/>
</dbReference>
<dbReference type="GO" id="GO:0020037">
    <property type="term" value="F:heme binding"/>
    <property type="evidence" value="ECO:0007669"/>
    <property type="project" value="InterPro"/>
</dbReference>
<evidence type="ECO:0000256" key="7">
    <source>
        <dbReference type="ARBA" id="ARBA00023004"/>
    </source>
</evidence>
<dbReference type="InterPro" id="IPR036396">
    <property type="entry name" value="Cyt_P450_sf"/>
</dbReference>
<dbReference type="SUPFAM" id="SSF48264">
    <property type="entry name" value="Cytochrome P450"/>
    <property type="match status" value="1"/>
</dbReference>
<dbReference type="OrthoDB" id="1470350at2759"/>
<dbReference type="GO" id="GO:0004497">
    <property type="term" value="F:monooxygenase activity"/>
    <property type="evidence" value="ECO:0007669"/>
    <property type="project" value="UniProtKB-KW"/>
</dbReference>
<dbReference type="PANTHER" id="PTHR24305:SF29">
    <property type="entry name" value="BENZOATE-PARA-HYDROXYLASE"/>
    <property type="match status" value="1"/>
</dbReference>
<feature type="binding site" description="axial binding residue" evidence="9">
    <location>
        <position position="485"/>
    </location>
    <ligand>
        <name>heme</name>
        <dbReference type="ChEBI" id="CHEBI:30413"/>
    </ligand>
    <ligandPart>
        <name>Fe</name>
        <dbReference type="ChEBI" id="CHEBI:18248"/>
    </ligandPart>
</feature>
<dbReference type="HOGENOM" id="CLU_001570_14_0_1"/>
<dbReference type="AlphaFoldDB" id="A0A0C3CSA2"/>
<dbReference type="InterPro" id="IPR001128">
    <property type="entry name" value="Cyt_P450"/>
</dbReference>
<proteinExistence type="inferred from homology"/>
<protein>
    <recommendedName>
        <fullName evidence="13">Cytochrome P450 monooxygenase</fullName>
    </recommendedName>
</protein>
<evidence type="ECO:0000313" key="12">
    <source>
        <dbReference type="Proteomes" id="UP000053424"/>
    </source>
</evidence>
<dbReference type="Gene3D" id="1.10.630.10">
    <property type="entry name" value="Cytochrome P450"/>
    <property type="match status" value="1"/>
</dbReference>
<keyword evidence="6 10" id="KW-0560">Oxidoreductase</keyword>
<comment type="pathway">
    <text evidence="2">Secondary metabolite biosynthesis.</text>
</comment>
<dbReference type="InterPro" id="IPR002401">
    <property type="entry name" value="Cyt_P450_E_grp-I"/>
</dbReference>
<dbReference type="PRINTS" id="PR00385">
    <property type="entry name" value="P450"/>
</dbReference>
<gene>
    <name evidence="11" type="ORF">M413DRAFT_440338</name>
</gene>
<comment type="similarity">
    <text evidence="3 10">Belongs to the cytochrome P450 family.</text>
</comment>
<dbReference type="InterPro" id="IPR050121">
    <property type="entry name" value="Cytochrome_P450_monoxygenase"/>
</dbReference>
<dbReference type="Pfam" id="PF00067">
    <property type="entry name" value="p450"/>
    <property type="match status" value="1"/>
</dbReference>
<evidence type="ECO:0000256" key="2">
    <source>
        <dbReference type="ARBA" id="ARBA00005179"/>
    </source>
</evidence>
<sequence>MLGLLNLLYHHLDWRGVALFVPAAFILAHLVPYFLDPHGLRKYPGPFFAKFSDVWLGWVCKNGHRSEVVHEMHKKYGPFVRLAPNHLSIAEPDALGIVYAHGNGALKSEFYDAFVSIRRGIFNTRDRNEHSRKRKIISHIFSQKSVVEFEPQIRLYVKMFIHQWDRLYDLALKGESGSDGEGWKGEGGRLWLDCLPWANYLAFDIVGDLAFGAPFGMIAAARDLAVVPKDQKQAMESYGNSKTSVEVVEIPAVKILNGRGEFSMSMGVLPPSWRPYVRHLPWYNQGQKDVKTLAGIAIMAVAKRLGTPTDGIDLLSKLQGGRDCDGNPMGREELTAEALTLLIAGSDTTSNSTCAIIYYLAQNRRVQTKLQTELDEQLGAEDELVANGQQVKRLPYLDACINEGLRLHSTSALGLPRIVPEGGLTITDEHFSEGTVLSVPSYSIHRDKRIWGDDFEDYRPERWFERDQADIQKTFNPFSIGPRACVGRNLAFLELQLIIASIMRRFDIVLASSDQKLETREGFLRKPLACKVGIKRRE</sequence>
<evidence type="ECO:0000256" key="5">
    <source>
        <dbReference type="ARBA" id="ARBA00022723"/>
    </source>
</evidence>
<keyword evidence="7 9" id="KW-0408">Iron</keyword>
<dbReference type="PROSITE" id="PS00086">
    <property type="entry name" value="CYTOCHROME_P450"/>
    <property type="match status" value="1"/>
</dbReference>
<evidence type="ECO:0000256" key="6">
    <source>
        <dbReference type="ARBA" id="ARBA00023002"/>
    </source>
</evidence>
<accession>A0A0C3CSA2</accession>
<keyword evidence="12" id="KW-1185">Reference proteome</keyword>
<evidence type="ECO:0000256" key="3">
    <source>
        <dbReference type="ARBA" id="ARBA00010617"/>
    </source>
</evidence>
<reference evidence="12" key="2">
    <citation type="submission" date="2015-01" db="EMBL/GenBank/DDBJ databases">
        <title>Evolutionary Origins and Diversification of the Mycorrhizal Mutualists.</title>
        <authorList>
            <consortium name="DOE Joint Genome Institute"/>
            <consortium name="Mycorrhizal Genomics Consortium"/>
            <person name="Kohler A."/>
            <person name="Kuo A."/>
            <person name="Nagy L.G."/>
            <person name="Floudas D."/>
            <person name="Copeland A."/>
            <person name="Barry K.W."/>
            <person name="Cichocki N."/>
            <person name="Veneault-Fourrey C."/>
            <person name="LaButti K."/>
            <person name="Lindquist E.A."/>
            <person name="Lipzen A."/>
            <person name="Lundell T."/>
            <person name="Morin E."/>
            <person name="Murat C."/>
            <person name="Riley R."/>
            <person name="Ohm R."/>
            <person name="Sun H."/>
            <person name="Tunlid A."/>
            <person name="Henrissat B."/>
            <person name="Grigoriev I.V."/>
            <person name="Hibbett D.S."/>
            <person name="Martin F."/>
        </authorList>
    </citation>
    <scope>NUCLEOTIDE SEQUENCE [LARGE SCALE GENOMIC DNA]</scope>
    <source>
        <strain evidence="12">h7</strain>
    </source>
</reference>